<dbReference type="Pfam" id="PF21645">
    <property type="entry name" value="FakA-like_M"/>
    <property type="match status" value="1"/>
</dbReference>
<dbReference type="InterPro" id="IPR050270">
    <property type="entry name" value="DegV_domain_contain"/>
</dbReference>
<dbReference type="InterPro" id="IPR036117">
    <property type="entry name" value="DhaL_dom_sf"/>
</dbReference>
<dbReference type="PROSITE" id="PS51480">
    <property type="entry name" value="DHAL"/>
    <property type="match status" value="1"/>
</dbReference>
<reference evidence="2 3" key="1">
    <citation type="submission" date="2013-12" db="EMBL/GenBank/DDBJ databases">
        <title>NBRP : Genome information of microbial organism related human and environment.</title>
        <authorList>
            <person name="Hattori M."/>
            <person name="Oshima K."/>
            <person name="Inaba H."/>
            <person name="Suda W."/>
            <person name="Sakamoto M."/>
            <person name="Iino T."/>
            <person name="Kitahara M."/>
            <person name="Oshida Y."/>
            <person name="Iida T."/>
            <person name="Kudo T."/>
            <person name="Itoh T."/>
            <person name="Ahmed I."/>
            <person name="Ohkuma M."/>
        </authorList>
    </citation>
    <scope>NUCLEOTIDE SEQUENCE [LARGE SCALE GENOMIC DNA]</scope>
    <source>
        <strain evidence="2 3">JCM 21738</strain>
    </source>
</reference>
<accession>W4RHD3</accession>
<keyword evidence="3" id="KW-1185">Reference proteome</keyword>
<evidence type="ECO:0000313" key="3">
    <source>
        <dbReference type="Proteomes" id="UP000018949"/>
    </source>
</evidence>
<sequence>MIEHQEELNAINVFPVPDGDTGSNLSYLMRTILQDAYISDDAAESLTSLKKAALRGSRGNSGMIFSQFLIHFANGISVKNIHGPNDFISVCELATGKTYDSVMSPEEGTVLTVMKDWVTAMKETAAAHTNVPSLIVDSLPHVYQSLEKTKLKMEEVSGRKVVDSGAKGFVYFLEGLIQPHNQSESIVTKQSIPAFEDHIFSKEELLSHRYCTEFMIKGISDSSKIKEVAGSLGDSVVIAGDEQQLKVHLHTNEPHEAVELLSAFGTVSFQKVEDMKRQYESIHARKSKIALVIDSAVTCLKNSWTTIRFICCPLQSKWISHHIWIK</sequence>
<dbReference type="PANTHER" id="PTHR33434">
    <property type="entry name" value="DEGV DOMAIN-CONTAINING PROTEIN DR_1986-RELATED"/>
    <property type="match status" value="1"/>
</dbReference>
<evidence type="ECO:0000259" key="1">
    <source>
        <dbReference type="PROSITE" id="PS51480"/>
    </source>
</evidence>
<name>W4RHD3_9BACI</name>
<dbReference type="eggNOG" id="COG1461">
    <property type="taxonomic scope" value="Bacteria"/>
</dbReference>
<gene>
    <name evidence="2" type="ORF">JCM21738_503</name>
</gene>
<organism evidence="2 3">
    <name type="scientific">Mesobacillus boroniphilus JCM 21738</name>
    <dbReference type="NCBI Taxonomy" id="1294265"/>
    <lineage>
        <taxon>Bacteria</taxon>
        <taxon>Bacillati</taxon>
        <taxon>Bacillota</taxon>
        <taxon>Bacilli</taxon>
        <taxon>Bacillales</taxon>
        <taxon>Bacillaceae</taxon>
        <taxon>Mesobacillus</taxon>
    </lineage>
</organism>
<dbReference type="InterPro" id="IPR048394">
    <property type="entry name" value="FakA-like_M"/>
</dbReference>
<dbReference type="SUPFAM" id="SSF101473">
    <property type="entry name" value="DhaL-like"/>
    <property type="match status" value="1"/>
</dbReference>
<dbReference type="EMBL" id="BAUW01000003">
    <property type="protein sequence ID" value="GAE43840.1"/>
    <property type="molecule type" value="Genomic_DNA"/>
</dbReference>
<dbReference type="PANTHER" id="PTHR33434:SF2">
    <property type="entry name" value="FATTY ACID-BINDING PROTEIN TM_1468"/>
    <property type="match status" value="1"/>
</dbReference>
<dbReference type="SMART" id="SM01120">
    <property type="entry name" value="Dak2"/>
    <property type="match status" value="1"/>
</dbReference>
<dbReference type="RefSeq" id="WP_148296041.1">
    <property type="nucleotide sequence ID" value="NZ_BAUW01000003.1"/>
</dbReference>
<dbReference type="GO" id="GO:0006071">
    <property type="term" value="P:glycerol metabolic process"/>
    <property type="evidence" value="ECO:0007669"/>
    <property type="project" value="InterPro"/>
</dbReference>
<feature type="domain" description="DhaL" evidence="1">
    <location>
        <begin position="1"/>
        <end position="178"/>
    </location>
</feature>
<dbReference type="Pfam" id="PF02734">
    <property type="entry name" value="Dak2"/>
    <property type="match status" value="1"/>
</dbReference>
<dbReference type="Gene3D" id="1.25.40.340">
    <property type="match status" value="1"/>
</dbReference>
<dbReference type="GO" id="GO:0004371">
    <property type="term" value="F:glycerone kinase activity"/>
    <property type="evidence" value="ECO:0007669"/>
    <property type="project" value="InterPro"/>
</dbReference>
<protein>
    <submittedName>
        <fullName evidence="2">DAK2 domain protein</fullName>
    </submittedName>
</protein>
<comment type="caution">
    <text evidence="2">The sequence shown here is derived from an EMBL/GenBank/DDBJ whole genome shotgun (WGS) entry which is preliminary data.</text>
</comment>
<dbReference type="Proteomes" id="UP000018949">
    <property type="component" value="Unassembled WGS sequence"/>
</dbReference>
<evidence type="ECO:0000313" key="2">
    <source>
        <dbReference type="EMBL" id="GAE43840.1"/>
    </source>
</evidence>
<proteinExistence type="predicted"/>
<dbReference type="AlphaFoldDB" id="W4RHD3"/>
<dbReference type="InterPro" id="IPR004007">
    <property type="entry name" value="DhaL_dom"/>
</dbReference>